<keyword evidence="2" id="KW-1185">Reference proteome</keyword>
<evidence type="ECO:0000313" key="2">
    <source>
        <dbReference type="Proteomes" id="UP000662904"/>
    </source>
</evidence>
<dbReference type="EMBL" id="CP059066">
    <property type="protein sequence ID" value="QSQ10337.1"/>
    <property type="molecule type" value="Genomic_DNA"/>
</dbReference>
<accession>A0A8A0RSM2</accession>
<dbReference type="KEGG" id="kme:H0A61_02742"/>
<organism evidence="1 2">
    <name type="scientific">Koleobacter methoxysyntrophicus</name>
    <dbReference type="NCBI Taxonomy" id="2751313"/>
    <lineage>
        <taxon>Bacteria</taxon>
        <taxon>Bacillati</taxon>
        <taxon>Bacillota</taxon>
        <taxon>Clostridia</taxon>
        <taxon>Koleobacterales</taxon>
        <taxon>Koleobacteraceae</taxon>
        <taxon>Koleobacter</taxon>
    </lineage>
</organism>
<proteinExistence type="predicted"/>
<evidence type="ECO:0000313" key="1">
    <source>
        <dbReference type="EMBL" id="QSQ10337.1"/>
    </source>
</evidence>
<dbReference type="Proteomes" id="UP000662904">
    <property type="component" value="Chromosome"/>
</dbReference>
<name>A0A8A0RSM2_9FIRM</name>
<sequence length="88" mass="10103">MASIHQIYDSRLGELEKIQDYISKIIGKEIVDIQVGENSNLKLTLNDSSTLNIQLNEKGNMELKIQSIELDALEKNTFHQGVDFNEYY</sequence>
<gene>
    <name evidence="1" type="ORF">H0A61_02742</name>
</gene>
<dbReference type="AlphaFoldDB" id="A0A8A0RSM2"/>
<protein>
    <submittedName>
        <fullName evidence="1">Uncharacterized protein</fullName>
    </submittedName>
</protein>
<dbReference type="RefSeq" id="WP_206707646.1">
    <property type="nucleotide sequence ID" value="NZ_CP059066.1"/>
</dbReference>
<reference evidence="1" key="1">
    <citation type="submission" date="2020-07" db="EMBL/GenBank/DDBJ databases">
        <title>Koleobacter methoxysyntrophicus gen. nov., sp. nov., a novel anaerobic bacterium isolated from deep subsurface oil field and proposal of Koleobacterales ord. nov. in the phylum Firmicutes.</title>
        <authorList>
            <person name="Sakamoto S."/>
            <person name="Tamaki H."/>
        </authorList>
    </citation>
    <scope>NUCLEOTIDE SEQUENCE</scope>
    <source>
        <strain evidence="1">NRmbB1</strain>
    </source>
</reference>